<proteinExistence type="predicted"/>
<dbReference type="Proteomes" id="UP000318053">
    <property type="component" value="Unassembled WGS sequence"/>
</dbReference>
<feature type="compositionally biased region" description="Basic and acidic residues" evidence="1">
    <location>
        <begin position="7"/>
        <end position="23"/>
    </location>
</feature>
<feature type="region of interest" description="Disordered" evidence="1">
    <location>
        <begin position="1"/>
        <end position="23"/>
    </location>
</feature>
<evidence type="ECO:0000313" key="2">
    <source>
        <dbReference type="EMBL" id="TWT73971.1"/>
    </source>
</evidence>
<accession>A0A5C5YH72</accession>
<sequence>MAADFDMPPKHETSVHETPEHESPDYLAQRNAAMAAVTAGFVGVDQSDPKGPSGHAYGLRTSTRLTSDYRQRTGRGCVDVTPREVVDCLRGAGVKKWMLMGLHGLVGYLPMPRATQDVNVMVPDSEKAKAAKAIASAWPMLTRVELSQVIRFLDPADLDPQGNPKPVIDLMLPWGEFQRMILDQHVIIDAETGNRLPTLEAVLASKYAALVSPHRSRDKKEQDVVDFRRVILANSADIDSEALSGKEKVTEVIIGKEKVTEVIIGRCCSFRLRELLPRTSDRPHGVPQPVPFRNFVSPGLVTKGPTAIDRRAHCFEFRFRERCINTLEPVS</sequence>
<dbReference type="EMBL" id="SJPK01000002">
    <property type="protein sequence ID" value="TWT73971.1"/>
    <property type="molecule type" value="Genomic_DNA"/>
</dbReference>
<evidence type="ECO:0000313" key="3">
    <source>
        <dbReference type="Proteomes" id="UP000318053"/>
    </source>
</evidence>
<dbReference type="RefSeq" id="WP_315852697.1">
    <property type="nucleotide sequence ID" value="NZ_SJPK01000002.1"/>
</dbReference>
<gene>
    <name evidence="2" type="ORF">CA85_08540</name>
</gene>
<evidence type="ECO:0000256" key="1">
    <source>
        <dbReference type="SAM" id="MobiDB-lite"/>
    </source>
</evidence>
<name>A0A5C5YH72_9BACT</name>
<keyword evidence="3" id="KW-1185">Reference proteome</keyword>
<dbReference type="AlphaFoldDB" id="A0A5C5YH72"/>
<organism evidence="2 3">
    <name type="scientific">Allorhodopirellula solitaria</name>
    <dbReference type="NCBI Taxonomy" id="2527987"/>
    <lineage>
        <taxon>Bacteria</taxon>
        <taxon>Pseudomonadati</taxon>
        <taxon>Planctomycetota</taxon>
        <taxon>Planctomycetia</taxon>
        <taxon>Pirellulales</taxon>
        <taxon>Pirellulaceae</taxon>
        <taxon>Allorhodopirellula</taxon>
    </lineage>
</organism>
<comment type="caution">
    <text evidence="2">The sequence shown here is derived from an EMBL/GenBank/DDBJ whole genome shotgun (WGS) entry which is preliminary data.</text>
</comment>
<protein>
    <submittedName>
        <fullName evidence="2">Uncharacterized protein</fullName>
    </submittedName>
</protein>
<reference evidence="2 3" key="1">
    <citation type="submission" date="2019-02" db="EMBL/GenBank/DDBJ databases">
        <title>Deep-cultivation of Planctomycetes and their phenomic and genomic characterization uncovers novel biology.</title>
        <authorList>
            <person name="Wiegand S."/>
            <person name="Jogler M."/>
            <person name="Boedeker C."/>
            <person name="Pinto D."/>
            <person name="Vollmers J."/>
            <person name="Rivas-Marin E."/>
            <person name="Kohn T."/>
            <person name="Peeters S.H."/>
            <person name="Heuer A."/>
            <person name="Rast P."/>
            <person name="Oberbeckmann S."/>
            <person name="Bunk B."/>
            <person name="Jeske O."/>
            <person name="Meyerdierks A."/>
            <person name="Storesund J.E."/>
            <person name="Kallscheuer N."/>
            <person name="Luecker S."/>
            <person name="Lage O.M."/>
            <person name="Pohl T."/>
            <person name="Merkel B.J."/>
            <person name="Hornburger P."/>
            <person name="Mueller R.-W."/>
            <person name="Bruemmer F."/>
            <person name="Labrenz M."/>
            <person name="Spormann A.M."/>
            <person name="Op Den Camp H."/>
            <person name="Overmann J."/>
            <person name="Amann R."/>
            <person name="Jetten M.S.M."/>
            <person name="Mascher T."/>
            <person name="Medema M.H."/>
            <person name="Devos D.P."/>
            <person name="Kaster A.-K."/>
            <person name="Ovreas L."/>
            <person name="Rohde M."/>
            <person name="Galperin M.Y."/>
            <person name="Jogler C."/>
        </authorList>
    </citation>
    <scope>NUCLEOTIDE SEQUENCE [LARGE SCALE GENOMIC DNA]</scope>
    <source>
        <strain evidence="2 3">CA85</strain>
    </source>
</reference>